<dbReference type="eggNOG" id="KOG3602">
    <property type="taxonomic scope" value="Eukaryota"/>
</dbReference>
<gene>
    <name evidence="2" type="ORF">BRAFLDRAFT_105605</name>
</gene>
<dbReference type="AlphaFoldDB" id="C3XYR3"/>
<proteinExistence type="predicted"/>
<dbReference type="PANTHER" id="PTHR19860:SF42">
    <property type="entry name" value="RING-TYPE DOMAIN-CONTAINING PROTEIN"/>
    <property type="match status" value="1"/>
</dbReference>
<protein>
    <submittedName>
        <fullName evidence="2">Uncharacterized protein</fullName>
    </submittedName>
</protein>
<dbReference type="InterPro" id="IPR051191">
    <property type="entry name" value="DCAF12"/>
</dbReference>
<keyword evidence="1" id="KW-0677">Repeat</keyword>
<name>C3XYR3_BRAFL</name>
<evidence type="ECO:0000313" key="2">
    <source>
        <dbReference type="EMBL" id="EEN66948.1"/>
    </source>
</evidence>
<dbReference type="InParanoid" id="C3XYR3"/>
<dbReference type="PROSITE" id="PS00675">
    <property type="entry name" value="SIGMA54_INTERACT_1"/>
    <property type="match status" value="1"/>
</dbReference>
<accession>C3XYR3</accession>
<reference evidence="2" key="1">
    <citation type="journal article" date="2008" name="Nature">
        <title>The amphioxus genome and the evolution of the chordate karyotype.</title>
        <authorList>
            <consortium name="US DOE Joint Genome Institute (JGI-PGF)"/>
            <person name="Putnam N.H."/>
            <person name="Butts T."/>
            <person name="Ferrier D.E.K."/>
            <person name="Furlong R.F."/>
            <person name="Hellsten U."/>
            <person name="Kawashima T."/>
            <person name="Robinson-Rechavi M."/>
            <person name="Shoguchi E."/>
            <person name="Terry A."/>
            <person name="Yu J.-K."/>
            <person name="Benito-Gutierrez E.L."/>
            <person name="Dubchak I."/>
            <person name="Garcia-Fernandez J."/>
            <person name="Gibson-Brown J.J."/>
            <person name="Grigoriev I.V."/>
            <person name="Horton A.C."/>
            <person name="de Jong P.J."/>
            <person name="Jurka J."/>
            <person name="Kapitonov V.V."/>
            <person name="Kohara Y."/>
            <person name="Kuroki Y."/>
            <person name="Lindquist E."/>
            <person name="Lucas S."/>
            <person name="Osoegawa K."/>
            <person name="Pennacchio L.A."/>
            <person name="Salamov A.A."/>
            <person name="Satou Y."/>
            <person name="Sauka-Spengler T."/>
            <person name="Schmutz J."/>
            <person name="Shin-I T."/>
            <person name="Toyoda A."/>
            <person name="Bronner-Fraser M."/>
            <person name="Fujiyama A."/>
            <person name="Holland L.Z."/>
            <person name="Holland P.W.H."/>
            <person name="Satoh N."/>
            <person name="Rokhsar D.S."/>
        </authorList>
    </citation>
    <scope>NUCLEOTIDE SEQUENCE [LARGE SCALE GENOMIC DNA]</scope>
    <source>
        <strain evidence="2">S238N-H82</strain>
        <tissue evidence="2">Testes</tissue>
    </source>
</reference>
<evidence type="ECO:0000256" key="1">
    <source>
        <dbReference type="ARBA" id="ARBA00022737"/>
    </source>
</evidence>
<dbReference type="EMBL" id="GG666473">
    <property type="protein sequence ID" value="EEN66948.1"/>
    <property type="molecule type" value="Genomic_DNA"/>
</dbReference>
<dbReference type="InterPro" id="IPR025662">
    <property type="entry name" value="Sigma_54_int_dom_ATP-bd_1"/>
</dbReference>
<sequence length="297" mass="33369">MLGERYGWIPSIQDVSEEIREKYSWVDHLSITHMEIVRGAVRSNNPNAAFFLRDPDFLKDLPQDQLANFVDTAELNTQQQKVHLSGLGKFCKQAVKILKTAIGRRYPESRGNMSVRDQAALPHTTFMEQKGRFLTGRDAEMQRVVKFALSHWASEPHKDVCKVNDQSDVSGEVPDVDERPVLFGASLEPVSRDRSLMVVLGESGTGKSLFMARCAMEIRKILDDEQLDLLTSSAGAGNPVWLAMACEELRVFGDFSRLTEKIKSLPDSMEGLMHTCITRVVREDDTGCVEKVKHVSD</sequence>
<organism>
    <name type="scientific">Branchiostoma floridae</name>
    <name type="common">Florida lancelet</name>
    <name type="synonym">Amphioxus</name>
    <dbReference type="NCBI Taxonomy" id="7739"/>
    <lineage>
        <taxon>Eukaryota</taxon>
        <taxon>Metazoa</taxon>
        <taxon>Chordata</taxon>
        <taxon>Cephalochordata</taxon>
        <taxon>Leptocardii</taxon>
        <taxon>Amphioxiformes</taxon>
        <taxon>Branchiostomatidae</taxon>
        <taxon>Branchiostoma</taxon>
    </lineage>
</organism>
<dbReference type="PANTHER" id="PTHR19860">
    <property type="entry name" value="DDB1- AND CUL4-ASSOCIATED FACTOR 12-RELATED"/>
    <property type="match status" value="1"/>
</dbReference>